<keyword evidence="2" id="KW-1133">Transmembrane helix</keyword>
<accession>A0A7W5Z788</accession>
<evidence type="ECO:0000313" key="3">
    <source>
        <dbReference type="EMBL" id="MBB3811437.1"/>
    </source>
</evidence>
<evidence type="ECO:0000313" key="4">
    <source>
        <dbReference type="Proteomes" id="UP000537592"/>
    </source>
</evidence>
<name>A0A7W5Z788_9HYPH</name>
<protein>
    <recommendedName>
        <fullName evidence="5">Transmembrane protein</fullName>
    </recommendedName>
</protein>
<keyword evidence="4" id="KW-1185">Reference proteome</keyword>
<organism evidence="3 4">
    <name type="scientific">Pseudochelatococcus contaminans</name>
    <dbReference type="NCBI Taxonomy" id="1538103"/>
    <lineage>
        <taxon>Bacteria</taxon>
        <taxon>Pseudomonadati</taxon>
        <taxon>Pseudomonadota</taxon>
        <taxon>Alphaproteobacteria</taxon>
        <taxon>Hyphomicrobiales</taxon>
        <taxon>Chelatococcaceae</taxon>
        <taxon>Pseudochelatococcus</taxon>
    </lineage>
</organism>
<feature type="transmembrane region" description="Helical" evidence="2">
    <location>
        <begin position="330"/>
        <end position="347"/>
    </location>
</feature>
<evidence type="ECO:0000256" key="2">
    <source>
        <dbReference type="SAM" id="Phobius"/>
    </source>
</evidence>
<dbReference type="EMBL" id="JACICC010000019">
    <property type="protein sequence ID" value="MBB3811437.1"/>
    <property type="molecule type" value="Genomic_DNA"/>
</dbReference>
<feature type="transmembrane region" description="Helical" evidence="2">
    <location>
        <begin position="359"/>
        <end position="380"/>
    </location>
</feature>
<gene>
    <name evidence="3" type="ORF">FHS81_003551</name>
</gene>
<feature type="region of interest" description="Disordered" evidence="1">
    <location>
        <begin position="465"/>
        <end position="544"/>
    </location>
</feature>
<dbReference type="AlphaFoldDB" id="A0A7W5Z788"/>
<comment type="caution">
    <text evidence="3">The sequence shown here is derived from an EMBL/GenBank/DDBJ whole genome shotgun (WGS) entry which is preliminary data.</text>
</comment>
<proteinExistence type="predicted"/>
<feature type="compositionally biased region" description="Basic and acidic residues" evidence="1">
    <location>
        <begin position="508"/>
        <end position="523"/>
    </location>
</feature>
<reference evidence="3 4" key="1">
    <citation type="submission" date="2020-08" db="EMBL/GenBank/DDBJ databases">
        <title>Genomic Encyclopedia of Type Strains, Phase IV (KMG-IV): sequencing the most valuable type-strain genomes for metagenomic binning, comparative biology and taxonomic classification.</title>
        <authorList>
            <person name="Goeker M."/>
        </authorList>
    </citation>
    <scope>NUCLEOTIDE SEQUENCE [LARGE SCALE GENOMIC DNA]</scope>
    <source>
        <strain evidence="3 4">DSM 28760</strain>
    </source>
</reference>
<dbReference type="RefSeq" id="WP_236078899.1">
    <property type="nucleotide sequence ID" value="NZ_JACICC010000019.1"/>
</dbReference>
<sequence>MNSKKCLASLIDSLGEQASIRETIGQIDISGHVSPEKLDDFKRAFEDFSGKKSEAWSISIRDGEFSEIATDAIANEDVTLVIKKPVGGRIFFASLAGFSAALGDVALTLASELLVLSSFDGFKTKGFSVLPWDGELLPGLSCLEPDSDAIDPRKGVVRDLTGNTVPADPYRWILVGHDGGGEPWNIWKTLATKNLATLLVSDVWKEDTTKVSINGARKRTFSLGEKCQDSNAYAKICQAADWILVKQDTEARHEVLVRRLSAIVRDSDSNGVPEWLTVLPESLQEALDGARLDHRAYVRSKSAETVKAMADLRKAVGEDVSRIVERIHRLSAGFVIGLAALATGLGVRLTLLTSQKNTWAVAGIIFCCVVLAITWSSIVLQHHVSSKSLVNELRNMRRWHKNIHIALTRSDYRELALHPVLDAIRLYKKTAKSTINGMIAASLIFIALFIVTPFFYSAEPVSANDKNRESQSLPSSDIEESTSKVSPAQREGINLEVAPPAGQESNSEDDKAVRDTSNLDDKQGSSSQEVFEAEERGAKPRELD</sequence>
<dbReference type="Proteomes" id="UP000537592">
    <property type="component" value="Unassembled WGS sequence"/>
</dbReference>
<feature type="transmembrane region" description="Helical" evidence="2">
    <location>
        <begin position="435"/>
        <end position="456"/>
    </location>
</feature>
<keyword evidence="2" id="KW-0472">Membrane</keyword>
<evidence type="ECO:0008006" key="5">
    <source>
        <dbReference type="Google" id="ProtNLM"/>
    </source>
</evidence>
<feature type="compositionally biased region" description="Basic and acidic residues" evidence="1">
    <location>
        <begin position="533"/>
        <end position="544"/>
    </location>
</feature>
<keyword evidence="2" id="KW-0812">Transmembrane</keyword>
<evidence type="ECO:0000256" key="1">
    <source>
        <dbReference type="SAM" id="MobiDB-lite"/>
    </source>
</evidence>